<dbReference type="SMART" id="SM00587">
    <property type="entry name" value="CHK"/>
    <property type="match status" value="2"/>
</dbReference>
<reference evidence="2 3" key="1">
    <citation type="submission" date="2020-11" db="EMBL/GenBank/DDBJ databases">
        <authorList>
            <person name="Wallbank WR R."/>
            <person name="Pardo Diaz C."/>
            <person name="Kozak K."/>
            <person name="Martin S."/>
            <person name="Jiggins C."/>
            <person name="Moest M."/>
            <person name="Warren A I."/>
            <person name="Generalovic N T."/>
            <person name="Byers J.R.P. K."/>
            <person name="Montejo-Kovacevich G."/>
            <person name="Yen C E."/>
        </authorList>
    </citation>
    <scope>NUCLEOTIDE SEQUENCE [LARGE SCALE GENOMIC DNA]</scope>
</reference>
<dbReference type="InterPro" id="IPR011009">
    <property type="entry name" value="Kinase-like_dom_sf"/>
</dbReference>
<dbReference type="InParanoid" id="A0A7R8V2Y7"/>
<dbReference type="EMBL" id="LR899014">
    <property type="protein sequence ID" value="CAD7091891.1"/>
    <property type="molecule type" value="Genomic_DNA"/>
</dbReference>
<dbReference type="InterPro" id="IPR015897">
    <property type="entry name" value="CHK_kinase-like"/>
</dbReference>
<evidence type="ECO:0000313" key="3">
    <source>
        <dbReference type="Proteomes" id="UP000594454"/>
    </source>
</evidence>
<dbReference type="Gene3D" id="3.90.1200.10">
    <property type="match status" value="2"/>
</dbReference>
<dbReference type="PANTHER" id="PTHR11012">
    <property type="entry name" value="PROTEIN KINASE-LIKE DOMAIN-CONTAINING"/>
    <property type="match status" value="1"/>
</dbReference>
<proteinExistence type="predicted"/>
<gene>
    <name evidence="2" type="ORF">HERILL_LOCUS14289</name>
</gene>
<organism evidence="2 3">
    <name type="scientific">Hermetia illucens</name>
    <name type="common">Black soldier fly</name>
    <dbReference type="NCBI Taxonomy" id="343691"/>
    <lineage>
        <taxon>Eukaryota</taxon>
        <taxon>Metazoa</taxon>
        <taxon>Ecdysozoa</taxon>
        <taxon>Arthropoda</taxon>
        <taxon>Hexapoda</taxon>
        <taxon>Insecta</taxon>
        <taxon>Pterygota</taxon>
        <taxon>Neoptera</taxon>
        <taxon>Endopterygota</taxon>
        <taxon>Diptera</taxon>
        <taxon>Brachycera</taxon>
        <taxon>Stratiomyomorpha</taxon>
        <taxon>Stratiomyidae</taxon>
        <taxon>Hermetiinae</taxon>
        <taxon>Hermetia</taxon>
    </lineage>
</organism>
<feature type="domain" description="CHK kinase-like" evidence="1">
    <location>
        <begin position="615"/>
        <end position="804"/>
    </location>
</feature>
<dbReference type="PANTHER" id="PTHR11012:SF6">
    <property type="entry name" value="CHK DOMAIN OV1-RELATED"/>
    <property type="match status" value="1"/>
</dbReference>
<feature type="domain" description="CHK kinase-like" evidence="1">
    <location>
        <begin position="142"/>
        <end position="331"/>
    </location>
</feature>
<dbReference type="FunCoup" id="A0A7R8V2Y7">
    <property type="interactions" value="1"/>
</dbReference>
<dbReference type="SUPFAM" id="SSF56112">
    <property type="entry name" value="Protein kinase-like (PK-like)"/>
    <property type="match status" value="2"/>
</dbReference>
<evidence type="ECO:0000313" key="2">
    <source>
        <dbReference type="EMBL" id="CAD7091891.1"/>
    </source>
</evidence>
<dbReference type="AlphaFoldDB" id="A0A7R8V2Y7"/>
<dbReference type="OrthoDB" id="191037at2759"/>
<accession>A0A7R8V2Y7</accession>
<keyword evidence="3" id="KW-1185">Reference proteome</keyword>
<name>A0A7R8V2Y7_HERIL</name>
<protein>
    <recommendedName>
        <fullName evidence="1">CHK kinase-like domain-containing protein</fullName>
    </recommendedName>
</protein>
<sequence>MASNGDGVSEDTTSNGVDVGMQLLTEDFFHDILEKQFGKCTIKKFTVAPSSSAGENYVCTMYRVTIEVEKEDGTEDSTRYIIKMMPPNDPTAEMKKSLGIFEKEVEMYQKIVPQFEEILIENGVKTALAPKCWKVAYDPEMLIMEDLGARKFSNINRLNGMDMEHAKMVLSKLAQFHAASVCLLEKNGPFSNLVMGSMVNNEHFRAMQPIFWSNILKNLRLWKTCQEYVHRMEKMSERILSIYEDIYDPKPDEFNVILHGDLWANNIMFQHDEDGQPKDVLFVDLQISRYGSPVHDLIYFILSSTEYPIKVKEFDYMIKYYHQELVKNLKLLKYPKAPPTLIDLHIAVVKKSFLGVFVSCSVMPIALLEPTEDANMENFMKDDEAGNKFKQNMYLNPRVIKSCELIFPFLENLGGFDVRFGAYKVGHCSMDVHSLTTKVNFLPNVDPFSYLLLLYIKPICGFSVGIRCPLWNTMVENGDVSNNSEKLNAADDGIKLVTEDLFHDILEKQFGECIIRKFGVTPSSSAGENYVCSMYRVTIEIEKEDGTEDSVRYIIKMMPPNDPTAEMKKSLGIFPREVEMYQKVVPQFEEVFLENGIKTTFSPKCWKVLHDPEMFIMEDLGARKFANINRRNGMDMEHVKMVLSKLAEFHGASVCLLEKNGPFSDRIMASMYSHEYFRAMQPIFWGNILKNLRMWNSCQEYVHRMEEMSDKVFDLQMNIYEPNPDEFNVVLHGDLWANNIMFQHDENGKPKDILFVDLQGSRYGSPVQDLIYFIVTSTEYSIKLKEFDYMIKYYHQELVKNLKLLKYPKAPPKLMDLHIAAVKKSFIGVFVSCSVLPIALLEPNDDANMENFLKDDETGNKFKQAMYLNPKLIKACQAIFPFMENRGAFEI</sequence>
<evidence type="ECO:0000259" key="1">
    <source>
        <dbReference type="SMART" id="SM00587"/>
    </source>
</evidence>
<dbReference type="InterPro" id="IPR004119">
    <property type="entry name" value="EcKL"/>
</dbReference>
<dbReference type="Pfam" id="PF02958">
    <property type="entry name" value="EcKL"/>
    <property type="match status" value="2"/>
</dbReference>
<dbReference type="Proteomes" id="UP000594454">
    <property type="component" value="Chromosome 6"/>
</dbReference>